<evidence type="ECO:0000256" key="4">
    <source>
        <dbReference type="SAM" id="MobiDB-lite"/>
    </source>
</evidence>
<dbReference type="Pfam" id="PF02357">
    <property type="entry name" value="NusG"/>
    <property type="match status" value="1"/>
</dbReference>
<feature type="region of interest" description="Disordered" evidence="4">
    <location>
        <begin position="233"/>
        <end position="272"/>
    </location>
</feature>
<dbReference type="Gene3D" id="3.30.70.940">
    <property type="entry name" value="NusG, N-terminal domain"/>
    <property type="match status" value="1"/>
</dbReference>
<dbReference type="STRING" id="595536.GCA_000178815_03662"/>
<evidence type="ECO:0000259" key="5">
    <source>
        <dbReference type="SMART" id="SM00739"/>
    </source>
</evidence>
<organism evidence="6 7">
    <name type="scientific">Methylosinus trichosporium (strain ATCC 35070 / NCIMB 11131 / UNIQEM 75 / OB3b)</name>
    <dbReference type="NCBI Taxonomy" id="595536"/>
    <lineage>
        <taxon>Bacteria</taxon>
        <taxon>Pseudomonadati</taxon>
        <taxon>Pseudomonadota</taxon>
        <taxon>Alphaproteobacteria</taxon>
        <taxon>Hyphomicrobiales</taxon>
        <taxon>Methylocystaceae</taxon>
        <taxon>Methylosinus</taxon>
    </lineage>
</organism>
<dbReference type="PANTHER" id="PTHR30265">
    <property type="entry name" value="RHO-INTERACTING TRANSCRIPTION TERMINATION FACTOR NUSG"/>
    <property type="match status" value="1"/>
</dbReference>
<feature type="region of interest" description="Disordered" evidence="4">
    <location>
        <begin position="35"/>
        <end position="55"/>
    </location>
</feature>
<dbReference type="GO" id="GO:0031564">
    <property type="term" value="P:transcription antitermination"/>
    <property type="evidence" value="ECO:0007669"/>
    <property type="project" value="UniProtKB-KW"/>
</dbReference>
<dbReference type="InterPro" id="IPR036735">
    <property type="entry name" value="NGN_dom_sf"/>
</dbReference>
<dbReference type="PANTHER" id="PTHR30265:SF4">
    <property type="entry name" value="KOW MOTIF FAMILY PROTEIN, EXPRESSED"/>
    <property type="match status" value="1"/>
</dbReference>
<dbReference type="SMART" id="SM00739">
    <property type="entry name" value="KOW"/>
    <property type="match status" value="1"/>
</dbReference>
<dbReference type="InterPro" id="IPR005824">
    <property type="entry name" value="KOW"/>
</dbReference>
<dbReference type="Pfam" id="PF00467">
    <property type="entry name" value="KOW"/>
    <property type="match status" value="1"/>
</dbReference>
<feature type="region of interest" description="Disordered" evidence="4">
    <location>
        <begin position="1"/>
        <end position="21"/>
    </location>
</feature>
<proteinExistence type="predicted"/>
<dbReference type="EMBL" id="CP023737">
    <property type="protein sequence ID" value="ATQ67747.1"/>
    <property type="molecule type" value="Genomic_DNA"/>
</dbReference>
<keyword evidence="3" id="KW-0804">Transcription</keyword>
<reference evidence="7" key="1">
    <citation type="submission" date="2017-10" db="EMBL/GenBank/DDBJ databases">
        <title>Completed PacBio SMRT sequence of Methylosinus trichosporium OB3b reveals presence of a third large plasmid.</title>
        <authorList>
            <person name="Charles T.C."/>
            <person name="Lynch M.D.J."/>
            <person name="Heil J.R."/>
            <person name="Cheng J."/>
        </authorList>
    </citation>
    <scope>NUCLEOTIDE SEQUENCE [LARGE SCALE GENOMIC DNA]</scope>
    <source>
        <strain evidence="7">OB3b</strain>
    </source>
</reference>
<evidence type="ECO:0000313" key="7">
    <source>
        <dbReference type="Proteomes" id="UP000230709"/>
    </source>
</evidence>
<dbReference type="SUPFAM" id="SSF82679">
    <property type="entry name" value="N-utilization substance G protein NusG, N-terminal domain"/>
    <property type="match status" value="1"/>
</dbReference>
<keyword evidence="7" id="KW-1185">Reference proteome</keyword>
<dbReference type="Proteomes" id="UP000230709">
    <property type="component" value="Chromosome"/>
</dbReference>
<dbReference type="AlphaFoldDB" id="A0A2D2CYD8"/>
<accession>A0A2D2CYD8</accession>
<evidence type="ECO:0000256" key="1">
    <source>
        <dbReference type="ARBA" id="ARBA00022814"/>
    </source>
</evidence>
<sequence length="272" mass="30100">MRRGDAMTRRGASTAGGSCGASPWGRAMCGPRAFRPRAARRATGRTMRRRETRRARRAGGDAMNWYVIECYPGQDFDVCRKLAQADYNIWRPMKKITTTLREGPMRGRRCRSVPRFGRYLFLDCELTPGRRFAISTETGVRGFLKRAGVDEPAIVPDEWMNFLMFGKAIEDRRGIVFAPGTRVTVNAGPLRGREGVVRSVDDGTAKVILDAFGCLAVESSYLDPLVLCRAMSERRPTGRETRSERDGTPAPMRTKAGDASPGAMPQASEGQA</sequence>
<feature type="compositionally biased region" description="Basic and acidic residues" evidence="4">
    <location>
        <begin position="233"/>
        <end position="247"/>
    </location>
</feature>
<keyword evidence="2" id="KW-0805">Transcription regulation</keyword>
<protein>
    <recommendedName>
        <fullName evidence="5">KOW domain-containing protein</fullName>
    </recommendedName>
</protein>
<dbReference type="KEGG" id="mtw:CQW49_07460"/>
<feature type="compositionally biased region" description="Low complexity" evidence="4">
    <location>
        <begin position="11"/>
        <end position="21"/>
    </location>
</feature>
<evidence type="ECO:0000256" key="3">
    <source>
        <dbReference type="ARBA" id="ARBA00023163"/>
    </source>
</evidence>
<keyword evidence="1" id="KW-0889">Transcription antitermination</keyword>
<dbReference type="GO" id="GO:0006354">
    <property type="term" value="P:DNA-templated transcription elongation"/>
    <property type="evidence" value="ECO:0007669"/>
    <property type="project" value="InterPro"/>
</dbReference>
<dbReference type="InterPro" id="IPR006645">
    <property type="entry name" value="NGN-like_dom"/>
</dbReference>
<gene>
    <name evidence="6" type="ORF">CQW49_07460</name>
</gene>
<dbReference type="InterPro" id="IPR043425">
    <property type="entry name" value="NusG-like"/>
</dbReference>
<feature type="domain" description="KOW" evidence="5">
    <location>
        <begin position="176"/>
        <end position="203"/>
    </location>
</feature>
<evidence type="ECO:0000313" key="6">
    <source>
        <dbReference type="EMBL" id="ATQ67747.1"/>
    </source>
</evidence>
<name>A0A2D2CYD8_METT3</name>
<evidence type="ECO:0000256" key="2">
    <source>
        <dbReference type="ARBA" id="ARBA00023015"/>
    </source>
</evidence>